<dbReference type="InParanoid" id="A0A6P5LF93"/>
<dbReference type="SMART" id="SM00034">
    <property type="entry name" value="CLECT"/>
    <property type="match status" value="1"/>
</dbReference>
<dbReference type="KEGG" id="pcw:110218403"/>
<dbReference type="RefSeq" id="XP_020856767.1">
    <property type="nucleotide sequence ID" value="XM_021001108.1"/>
</dbReference>
<feature type="transmembrane region" description="Helical" evidence="2">
    <location>
        <begin position="43"/>
        <end position="67"/>
    </location>
</feature>
<accession>A0A6P5LF93</accession>
<evidence type="ECO:0000256" key="1">
    <source>
        <dbReference type="ARBA" id="ARBA00022734"/>
    </source>
</evidence>
<dbReference type="GO" id="GO:0030246">
    <property type="term" value="F:carbohydrate binding"/>
    <property type="evidence" value="ECO:0007669"/>
    <property type="project" value="UniProtKB-KW"/>
</dbReference>
<dbReference type="Proteomes" id="UP000515140">
    <property type="component" value="Unplaced"/>
</dbReference>
<keyword evidence="2" id="KW-0812">Transmembrane</keyword>
<dbReference type="InterPro" id="IPR050111">
    <property type="entry name" value="C-type_lectin/snaclec_domain"/>
</dbReference>
<keyword evidence="2" id="KW-0472">Membrane</keyword>
<dbReference type="Gene3D" id="3.10.100.10">
    <property type="entry name" value="Mannose-Binding Protein A, subunit A"/>
    <property type="match status" value="1"/>
</dbReference>
<sequence>MELDGIYENMTPRNSLPQAAKGLSQHDYNLGQNSVFTHRKPRIIYTALALLVLALTVALSAVTSLYLQVKTTDMISDVHLWKARLEKVNASIAALRGQNEILRQRLSEIYTVYKGSLYYFSCTEKPWVDAELSCISKGSHLTSVTSEDEQRFLYNKANGFQYWNGLNRREDKMTFHWTDGTLYDEAKTKEFWVTGEPNNDKNNEHCVHFSRKALKSWNDLNCESPLKFIFFLKEPEMISRGIDQLGQVMPPSHQAAF</sequence>
<keyword evidence="2" id="KW-1133">Transmembrane helix</keyword>
<evidence type="ECO:0000259" key="3">
    <source>
        <dbReference type="PROSITE" id="PS50041"/>
    </source>
</evidence>
<organism evidence="4 5">
    <name type="scientific">Phascolarctos cinereus</name>
    <name type="common">Koala</name>
    <dbReference type="NCBI Taxonomy" id="38626"/>
    <lineage>
        <taxon>Eukaryota</taxon>
        <taxon>Metazoa</taxon>
        <taxon>Chordata</taxon>
        <taxon>Craniata</taxon>
        <taxon>Vertebrata</taxon>
        <taxon>Euteleostomi</taxon>
        <taxon>Mammalia</taxon>
        <taxon>Metatheria</taxon>
        <taxon>Diprotodontia</taxon>
        <taxon>Phascolarctidae</taxon>
        <taxon>Phascolarctos</taxon>
    </lineage>
</organism>
<dbReference type="InterPro" id="IPR016187">
    <property type="entry name" value="CTDL_fold"/>
</dbReference>
<reference evidence="5" key="1">
    <citation type="submission" date="2025-08" db="UniProtKB">
        <authorList>
            <consortium name="RefSeq"/>
        </authorList>
    </citation>
    <scope>IDENTIFICATION</scope>
    <source>
        <tissue evidence="5">Spleen</tissue>
    </source>
</reference>
<evidence type="ECO:0000256" key="2">
    <source>
        <dbReference type="SAM" id="Phobius"/>
    </source>
</evidence>
<evidence type="ECO:0000313" key="5">
    <source>
        <dbReference type="RefSeq" id="XP_020856767.1"/>
    </source>
</evidence>
<dbReference type="InterPro" id="IPR001304">
    <property type="entry name" value="C-type_lectin-like"/>
</dbReference>
<feature type="domain" description="C-type lectin" evidence="3">
    <location>
        <begin position="113"/>
        <end position="229"/>
    </location>
</feature>
<dbReference type="Pfam" id="PF00059">
    <property type="entry name" value="Lectin_C"/>
    <property type="match status" value="1"/>
</dbReference>
<gene>
    <name evidence="5" type="primary">LOC110218403</name>
</gene>
<dbReference type="SUPFAM" id="SSF56436">
    <property type="entry name" value="C-type lectin-like"/>
    <property type="match status" value="1"/>
</dbReference>
<dbReference type="GeneID" id="110218403"/>
<keyword evidence="4" id="KW-1185">Reference proteome</keyword>
<name>A0A6P5LF93_PHACI</name>
<dbReference type="AlphaFoldDB" id="A0A6P5LF93"/>
<proteinExistence type="predicted"/>
<evidence type="ECO:0000313" key="4">
    <source>
        <dbReference type="Proteomes" id="UP000515140"/>
    </source>
</evidence>
<keyword evidence="1" id="KW-0430">Lectin</keyword>
<protein>
    <submittedName>
        <fullName evidence="5">C-type lectin domain family 4 member K-like isoform X1</fullName>
    </submittedName>
</protein>
<dbReference type="PANTHER" id="PTHR22803">
    <property type="entry name" value="MANNOSE, PHOSPHOLIPASE, LECTIN RECEPTOR RELATED"/>
    <property type="match status" value="1"/>
</dbReference>
<dbReference type="InterPro" id="IPR016186">
    <property type="entry name" value="C-type_lectin-like/link_sf"/>
</dbReference>
<dbReference type="PROSITE" id="PS50041">
    <property type="entry name" value="C_TYPE_LECTIN_2"/>
    <property type="match status" value="1"/>
</dbReference>